<proteinExistence type="predicted"/>
<dbReference type="Proteomes" id="UP000309885">
    <property type="component" value="Unassembled WGS sequence"/>
</dbReference>
<keyword evidence="1" id="KW-1133">Transmembrane helix</keyword>
<evidence type="ECO:0000313" key="3">
    <source>
        <dbReference type="Proteomes" id="UP000309885"/>
    </source>
</evidence>
<keyword evidence="1" id="KW-0472">Membrane</keyword>
<reference evidence="2 3" key="1">
    <citation type="submission" date="2019-05" db="EMBL/GenBank/DDBJ databases">
        <title>Genome-based reclassification of Lactobacillus casei as Lactobacillus casei subsp. casei. subsp.nov., description of Lactobacillus casei subsp. zeae subsp. nov., and emended description of Lactobacillus casei.</title>
        <authorList>
            <person name="Huang C.-H."/>
        </authorList>
    </citation>
    <scope>NUCLEOTIDE SEQUENCE [LARGE SCALE GENOMIC DNA]</scope>
    <source>
        <strain evidence="2 3">CRBIP24.44</strain>
    </source>
</reference>
<organism evidence="2 3">
    <name type="scientific">Lacticaseibacillus zeae</name>
    <name type="common">Lactobacillus zeae</name>
    <dbReference type="NCBI Taxonomy" id="57037"/>
    <lineage>
        <taxon>Bacteria</taxon>
        <taxon>Bacillati</taxon>
        <taxon>Bacillota</taxon>
        <taxon>Bacilli</taxon>
        <taxon>Lactobacillales</taxon>
        <taxon>Lactobacillaceae</taxon>
        <taxon>Lacticaseibacillus</taxon>
    </lineage>
</organism>
<feature type="transmembrane region" description="Helical" evidence="1">
    <location>
        <begin position="7"/>
        <end position="30"/>
    </location>
</feature>
<evidence type="ECO:0000256" key="1">
    <source>
        <dbReference type="SAM" id="Phobius"/>
    </source>
</evidence>
<protein>
    <submittedName>
        <fullName evidence="2">Uncharacterized protein</fullName>
    </submittedName>
</protein>
<dbReference type="RefSeq" id="WP_070650924.1">
    <property type="nucleotide sequence ID" value="NZ_VBWO01000007.1"/>
</dbReference>
<dbReference type="AlphaFoldDB" id="A0A5R8LPJ2"/>
<accession>A0A5R8LPJ2</accession>
<name>A0A5R8LPJ2_LACZE</name>
<dbReference type="EMBL" id="VBWO01000007">
    <property type="protein sequence ID" value="TLF39169.1"/>
    <property type="molecule type" value="Genomic_DNA"/>
</dbReference>
<sequence length="61" mass="6565">MKKSTGHFLIAGLLLLVIGVSLDLIMVFGGKSFSQALSNTILLGAQLITLISVYLIYRALK</sequence>
<evidence type="ECO:0000313" key="2">
    <source>
        <dbReference type="EMBL" id="TLF39169.1"/>
    </source>
</evidence>
<feature type="transmembrane region" description="Helical" evidence="1">
    <location>
        <begin position="36"/>
        <end position="57"/>
    </location>
</feature>
<gene>
    <name evidence="2" type="ORF">FEI15_08605</name>
</gene>
<comment type="caution">
    <text evidence="2">The sequence shown here is derived from an EMBL/GenBank/DDBJ whole genome shotgun (WGS) entry which is preliminary data.</text>
</comment>
<keyword evidence="1" id="KW-0812">Transmembrane</keyword>